<comment type="similarity">
    <text evidence="7 11">Belongs to the HD-ZIP homeobox family. Class I subfamily.</text>
</comment>
<comment type="caution">
    <text evidence="15">The sequence shown here is derived from an EMBL/GenBank/DDBJ whole genome shotgun (WGS) entry which is preliminary data.</text>
</comment>
<dbReference type="PRINTS" id="PR00031">
    <property type="entry name" value="HTHREPRESSR"/>
</dbReference>
<evidence type="ECO:0000313" key="15">
    <source>
        <dbReference type="EMBL" id="KAF8654362.1"/>
    </source>
</evidence>
<dbReference type="InterPro" id="IPR009057">
    <property type="entry name" value="Homeodomain-like_sf"/>
</dbReference>
<evidence type="ECO:0000256" key="10">
    <source>
        <dbReference type="RuleBase" id="RU000682"/>
    </source>
</evidence>
<comment type="function">
    <text evidence="8">Probable transcription factor.</text>
</comment>
<dbReference type="Pfam" id="PF00046">
    <property type="entry name" value="Homeodomain"/>
    <property type="match status" value="1"/>
</dbReference>
<sequence>MSQNSLLRPSYGRSLREHHSSRPFRNAGWSPGPICRPAASTTIAGNLTNPSTPVSSPAPLEAVGSELGKKTTMVMVLGGGHSKTDEHHHRRRLSPFPFPRLDRAVPSRAAAVPASFPWFTVADEDMVLCSGGGGGGEKKRRLSTDQVRALERSFETENKLEPERKARLAQDLGLQPRQVAVWFQNRRARWKTKQLERDYAALRHSYDALRADHDALRRDKDTLLTEIKELKAKLGDEDAAASYSSVKEEPAASDVEPLAAAAMAAAQGSSDSDSSGVVNDAEMAPEKAHPPTTAAAVTEAAVVPCAAAAHQAALHHGEVFFHGHLLKVEDDEAAFLGDDDAACGGFFADLQPPPSLPWWTDPTEHWARSGVLEE</sequence>
<dbReference type="PANTHER" id="PTHR24326:SF547">
    <property type="entry name" value="HOMEOBOX-LEUCINE ZIPPER PROTEIN ATHB-6"/>
    <property type="match status" value="1"/>
</dbReference>
<evidence type="ECO:0000256" key="2">
    <source>
        <dbReference type="ARBA" id="ARBA00023015"/>
    </source>
</evidence>
<dbReference type="InterPro" id="IPR001356">
    <property type="entry name" value="HD"/>
</dbReference>
<evidence type="ECO:0000256" key="5">
    <source>
        <dbReference type="ARBA" id="ARBA00023163"/>
    </source>
</evidence>
<gene>
    <name evidence="15" type="ORF">HU200_061542</name>
</gene>
<dbReference type="GO" id="GO:0045893">
    <property type="term" value="P:positive regulation of DNA-templated transcription"/>
    <property type="evidence" value="ECO:0007669"/>
    <property type="project" value="TreeGrafter"/>
</dbReference>
<evidence type="ECO:0000256" key="7">
    <source>
        <dbReference type="ARBA" id="ARBA00025748"/>
    </source>
</evidence>
<evidence type="ECO:0000256" key="3">
    <source>
        <dbReference type="ARBA" id="ARBA00023125"/>
    </source>
</evidence>
<feature type="domain" description="Homeobox" evidence="14">
    <location>
        <begin position="133"/>
        <end position="193"/>
    </location>
</feature>
<evidence type="ECO:0000256" key="12">
    <source>
        <dbReference type="SAM" id="Coils"/>
    </source>
</evidence>
<name>A0A835AC31_9POAL</name>
<evidence type="ECO:0000256" key="8">
    <source>
        <dbReference type="ARBA" id="ARBA00037260"/>
    </source>
</evidence>
<evidence type="ECO:0000256" key="13">
    <source>
        <dbReference type="SAM" id="MobiDB-lite"/>
    </source>
</evidence>
<feature type="coiled-coil region" evidence="12">
    <location>
        <begin position="192"/>
        <end position="233"/>
    </location>
</feature>
<feature type="region of interest" description="Disordered" evidence="13">
    <location>
        <begin position="262"/>
        <end position="293"/>
    </location>
</feature>
<evidence type="ECO:0000256" key="11">
    <source>
        <dbReference type="RuleBase" id="RU369038"/>
    </source>
</evidence>
<dbReference type="InterPro" id="IPR045224">
    <property type="entry name" value="HDZip_class_I_plant"/>
</dbReference>
<dbReference type="PANTHER" id="PTHR24326">
    <property type="entry name" value="HOMEOBOX-LEUCINE ZIPPER PROTEIN"/>
    <property type="match status" value="1"/>
</dbReference>
<protein>
    <recommendedName>
        <fullName evidence="11">Homeobox-leucine zipper protein</fullName>
    </recommendedName>
    <alternativeName>
        <fullName evidence="11">HD-ZIP protein</fullName>
    </alternativeName>
    <alternativeName>
        <fullName evidence="11">Homeodomain transcription factor</fullName>
    </alternativeName>
</protein>
<comment type="subcellular location">
    <subcellularLocation>
        <location evidence="1 9 10">Nucleus</location>
    </subcellularLocation>
</comment>
<evidence type="ECO:0000259" key="14">
    <source>
        <dbReference type="PROSITE" id="PS50071"/>
    </source>
</evidence>
<keyword evidence="3 9" id="KW-0238">DNA-binding</keyword>
<dbReference type="Pfam" id="PF02183">
    <property type="entry name" value="HALZ"/>
    <property type="match status" value="1"/>
</dbReference>
<comment type="function">
    <text evidence="11">Transcription factor.</text>
</comment>
<dbReference type="CDD" id="cd00086">
    <property type="entry name" value="homeodomain"/>
    <property type="match status" value="1"/>
</dbReference>
<dbReference type="PROSITE" id="PS50071">
    <property type="entry name" value="HOMEOBOX_2"/>
    <property type="match status" value="1"/>
</dbReference>
<keyword evidence="6 9" id="KW-0539">Nucleus</keyword>
<dbReference type="InterPro" id="IPR017970">
    <property type="entry name" value="Homeobox_CS"/>
</dbReference>
<reference evidence="15" key="1">
    <citation type="submission" date="2020-07" db="EMBL/GenBank/DDBJ databases">
        <title>Genome sequence and genetic diversity analysis of an under-domesticated orphan crop, white fonio (Digitaria exilis).</title>
        <authorList>
            <person name="Bennetzen J.L."/>
            <person name="Chen S."/>
            <person name="Ma X."/>
            <person name="Wang X."/>
            <person name="Yssel A.E.J."/>
            <person name="Chaluvadi S.R."/>
            <person name="Johnson M."/>
            <person name="Gangashetty P."/>
            <person name="Hamidou F."/>
            <person name="Sanogo M.D."/>
            <person name="Zwaenepoel A."/>
            <person name="Wallace J."/>
            <person name="Van De Peer Y."/>
            <person name="Van Deynze A."/>
        </authorList>
    </citation>
    <scope>NUCLEOTIDE SEQUENCE</scope>
    <source>
        <tissue evidence="15">Leaves</tissue>
    </source>
</reference>
<dbReference type="OrthoDB" id="6159439at2759"/>
<keyword evidence="12" id="KW-0175">Coiled coil</keyword>
<dbReference type="SMART" id="SM00389">
    <property type="entry name" value="HOX"/>
    <property type="match status" value="1"/>
</dbReference>
<keyword evidence="5 11" id="KW-0804">Transcription</keyword>
<proteinExistence type="inferred from homology"/>
<evidence type="ECO:0000313" key="16">
    <source>
        <dbReference type="Proteomes" id="UP000636709"/>
    </source>
</evidence>
<feature type="region of interest" description="Disordered" evidence="13">
    <location>
        <begin position="1"/>
        <end position="31"/>
    </location>
</feature>
<keyword evidence="2 11" id="KW-0805">Transcription regulation</keyword>
<dbReference type="GO" id="GO:0043565">
    <property type="term" value="F:sequence-specific DNA binding"/>
    <property type="evidence" value="ECO:0007669"/>
    <property type="project" value="InterPro"/>
</dbReference>
<dbReference type="PROSITE" id="PS00027">
    <property type="entry name" value="HOMEOBOX_1"/>
    <property type="match status" value="1"/>
</dbReference>
<dbReference type="GO" id="GO:0005634">
    <property type="term" value="C:nucleus"/>
    <property type="evidence" value="ECO:0007669"/>
    <property type="project" value="UniProtKB-SubCell"/>
</dbReference>
<dbReference type="FunFam" id="1.10.10.60:FF:000242">
    <property type="entry name" value="Homeobox-leucine zipper protein HOX13"/>
    <property type="match status" value="1"/>
</dbReference>
<dbReference type="EMBL" id="JACEFO010002615">
    <property type="protein sequence ID" value="KAF8654362.1"/>
    <property type="molecule type" value="Genomic_DNA"/>
</dbReference>
<dbReference type="InterPro" id="IPR003106">
    <property type="entry name" value="Leu_zip_homeo"/>
</dbReference>
<dbReference type="Gene3D" id="1.10.10.60">
    <property type="entry name" value="Homeodomain-like"/>
    <property type="match status" value="1"/>
</dbReference>
<accession>A0A835AC31</accession>
<evidence type="ECO:0000256" key="4">
    <source>
        <dbReference type="ARBA" id="ARBA00023155"/>
    </source>
</evidence>
<feature type="DNA-binding region" description="Homeobox" evidence="9">
    <location>
        <begin position="135"/>
        <end position="194"/>
    </location>
</feature>
<keyword evidence="16" id="KW-1185">Reference proteome</keyword>
<dbReference type="GO" id="GO:0000981">
    <property type="term" value="F:DNA-binding transcription factor activity, RNA polymerase II-specific"/>
    <property type="evidence" value="ECO:0007669"/>
    <property type="project" value="UniProtKB-UniRule"/>
</dbReference>
<evidence type="ECO:0000256" key="1">
    <source>
        <dbReference type="ARBA" id="ARBA00004123"/>
    </source>
</evidence>
<dbReference type="InterPro" id="IPR000047">
    <property type="entry name" value="HTH_motif"/>
</dbReference>
<dbReference type="Proteomes" id="UP000636709">
    <property type="component" value="Unassembled WGS sequence"/>
</dbReference>
<evidence type="ECO:0000256" key="6">
    <source>
        <dbReference type="ARBA" id="ARBA00023242"/>
    </source>
</evidence>
<evidence type="ECO:0000256" key="9">
    <source>
        <dbReference type="PROSITE-ProRule" id="PRU00108"/>
    </source>
</evidence>
<keyword evidence="4 9" id="KW-0371">Homeobox</keyword>
<feature type="compositionally biased region" description="Low complexity" evidence="13">
    <location>
        <begin position="262"/>
        <end position="276"/>
    </location>
</feature>
<dbReference type="AlphaFoldDB" id="A0A835AC31"/>
<organism evidence="15 16">
    <name type="scientific">Digitaria exilis</name>
    <dbReference type="NCBI Taxonomy" id="1010633"/>
    <lineage>
        <taxon>Eukaryota</taxon>
        <taxon>Viridiplantae</taxon>
        <taxon>Streptophyta</taxon>
        <taxon>Embryophyta</taxon>
        <taxon>Tracheophyta</taxon>
        <taxon>Spermatophyta</taxon>
        <taxon>Magnoliopsida</taxon>
        <taxon>Liliopsida</taxon>
        <taxon>Poales</taxon>
        <taxon>Poaceae</taxon>
        <taxon>PACMAD clade</taxon>
        <taxon>Panicoideae</taxon>
        <taxon>Panicodae</taxon>
        <taxon>Paniceae</taxon>
        <taxon>Anthephorinae</taxon>
        <taxon>Digitaria</taxon>
    </lineage>
</organism>
<dbReference type="SUPFAM" id="SSF46689">
    <property type="entry name" value="Homeodomain-like"/>
    <property type="match status" value="1"/>
</dbReference>